<comment type="caution">
    <text evidence="2">The sequence shown here is derived from an EMBL/GenBank/DDBJ whole genome shotgun (WGS) entry which is preliminary data.</text>
</comment>
<proteinExistence type="predicted"/>
<organism evidence="2 3">
    <name type="scientific">Glacieibacterium frigidum</name>
    <dbReference type="NCBI Taxonomy" id="2593303"/>
    <lineage>
        <taxon>Bacteria</taxon>
        <taxon>Pseudomonadati</taxon>
        <taxon>Pseudomonadota</taxon>
        <taxon>Alphaproteobacteria</taxon>
        <taxon>Sphingomonadales</taxon>
        <taxon>Sphingosinicellaceae</taxon>
        <taxon>Glacieibacterium</taxon>
    </lineage>
</organism>
<evidence type="ECO:0000313" key="3">
    <source>
        <dbReference type="Proteomes" id="UP000317894"/>
    </source>
</evidence>
<accession>A0A552UGH5</accession>
<dbReference type="AlphaFoldDB" id="A0A552UGH5"/>
<keyword evidence="1" id="KW-0732">Signal</keyword>
<dbReference type="RefSeq" id="WP_143554855.1">
    <property type="nucleotide sequence ID" value="NZ_VJWA01000001.1"/>
</dbReference>
<evidence type="ECO:0000313" key="2">
    <source>
        <dbReference type="EMBL" id="TRW17310.1"/>
    </source>
</evidence>
<dbReference type="Proteomes" id="UP000317894">
    <property type="component" value="Unassembled WGS sequence"/>
</dbReference>
<gene>
    <name evidence="2" type="ORF">FMM06_03795</name>
</gene>
<feature type="chain" id="PRO_5021840163" evidence="1">
    <location>
        <begin position="21"/>
        <end position="85"/>
    </location>
</feature>
<sequence length="85" mass="9111">MILLLAAASFLSTPPAGVNAGPQFGSATRDNFAAMIVPPPPRGPAVEGADGVMAVNNVRRMLTERVKPLKNTTIEPRIMWERTPK</sequence>
<dbReference type="EMBL" id="VJWA01000001">
    <property type="protein sequence ID" value="TRW17310.1"/>
    <property type="molecule type" value="Genomic_DNA"/>
</dbReference>
<name>A0A552UGH5_9SPHN</name>
<reference evidence="2 3" key="1">
    <citation type="submission" date="2019-07" db="EMBL/GenBank/DDBJ databases">
        <title>Novel species isolated from glacier.</title>
        <authorList>
            <person name="Liu Q."/>
            <person name="Xin Y.-H."/>
        </authorList>
    </citation>
    <scope>NUCLEOTIDE SEQUENCE [LARGE SCALE GENOMIC DNA]</scope>
    <source>
        <strain evidence="2 3">LB1R16</strain>
    </source>
</reference>
<protein>
    <submittedName>
        <fullName evidence="2">Uncharacterized protein</fullName>
    </submittedName>
</protein>
<feature type="signal peptide" evidence="1">
    <location>
        <begin position="1"/>
        <end position="20"/>
    </location>
</feature>
<keyword evidence="3" id="KW-1185">Reference proteome</keyword>
<evidence type="ECO:0000256" key="1">
    <source>
        <dbReference type="SAM" id="SignalP"/>
    </source>
</evidence>